<proteinExistence type="predicted"/>
<comment type="caution">
    <text evidence="1">The sequence shown here is derived from an EMBL/GenBank/DDBJ whole genome shotgun (WGS) entry which is preliminary data.</text>
</comment>
<protein>
    <submittedName>
        <fullName evidence="1">12940_t:CDS:1</fullName>
    </submittedName>
</protein>
<dbReference type="EMBL" id="CAJVPY010004044">
    <property type="protein sequence ID" value="CAG8608674.1"/>
    <property type="molecule type" value="Genomic_DNA"/>
</dbReference>
<gene>
    <name evidence="1" type="ORF">DERYTH_LOCUS8021</name>
</gene>
<accession>A0A9N9CMP1</accession>
<keyword evidence="2" id="KW-1185">Reference proteome</keyword>
<name>A0A9N9CMP1_9GLOM</name>
<organism evidence="1 2">
    <name type="scientific">Dentiscutata erythropus</name>
    <dbReference type="NCBI Taxonomy" id="1348616"/>
    <lineage>
        <taxon>Eukaryota</taxon>
        <taxon>Fungi</taxon>
        <taxon>Fungi incertae sedis</taxon>
        <taxon>Mucoromycota</taxon>
        <taxon>Glomeromycotina</taxon>
        <taxon>Glomeromycetes</taxon>
        <taxon>Diversisporales</taxon>
        <taxon>Gigasporaceae</taxon>
        <taxon>Dentiscutata</taxon>
    </lineage>
</organism>
<evidence type="ECO:0000313" key="1">
    <source>
        <dbReference type="EMBL" id="CAG8608674.1"/>
    </source>
</evidence>
<dbReference type="AlphaFoldDB" id="A0A9N9CMP1"/>
<dbReference type="Proteomes" id="UP000789405">
    <property type="component" value="Unassembled WGS sequence"/>
</dbReference>
<sequence length="46" mass="5315">MSLDDKDFLKNEILAMQDQRIVSPIKSPWASPKKTFVLPMANEPHF</sequence>
<evidence type="ECO:0000313" key="2">
    <source>
        <dbReference type="Proteomes" id="UP000789405"/>
    </source>
</evidence>
<reference evidence="1" key="1">
    <citation type="submission" date="2021-06" db="EMBL/GenBank/DDBJ databases">
        <authorList>
            <person name="Kallberg Y."/>
            <person name="Tangrot J."/>
            <person name="Rosling A."/>
        </authorList>
    </citation>
    <scope>NUCLEOTIDE SEQUENCE</scope>
    <source>
        <strain evidence="1">MA453B</strain>
    </source>
</reference>